<dbReference type="GO" id="GO:0051082">
    <property type="term" value="F:unfolded protein binding"/>
    <property type="evidence" value="ECO:0007669"/>
    <property type="project" value="InterPro"/>
</dbReference>
<dbReference type="InterPro" id="IPR036890">
    <property type="entry name" value="HATPase_C_sf"/>
</dbReference>
<keyword evidence="4" id="KW-0143">Chaperone</keyword>
<keyword evidence="3" id="KW-0067">ATP-binding</keyword>
<evidence type="ECO:0000313" key="7">
    <source>
        <dbReference type="Proteomes" id="UP000355283"/>
    </source>
</evidence>
<evidence type="ECO:0000313" key="6">
    <source>
        <dbReference type="EMBL" id="TFJ81117.1"/>
    </source>
</evidence>
<evidence type="ECO:0000256" key="2">
    <source>
        <dbReference type="ARBA" id="ARBA00022741"/>
    </source>
</evidence>
<feature type="region of interest" description="Disordered" evidence="5">
    <location>
        <begin position="176"/>
        <end position="209"/>
    </location>
</feature>
<dbReference type="InterPro" id="IPR037196">
    <property type="entry name" value="HSP90_C"/>
</dbReference>
<feature type="compositionally biased region" description="Polar residues" evidence="5">
    <location>
        <begin position="199"/>
        <end position="209"/>
    </location>
</feature>
<dbReference type="InterPro" id="IPR001404">
    <property type="entry name" value="Hsp90_fam"/>
</dbReference>
<dbReference type="EMBL" id="SDOX01000144">
    <property type="protein sequence ID" value="TFJ81117.1"/>
    <property type="molecule type" value="Genomic_DNA"/>
</dbReference>
<evidence type="ECO:0000256" key="4">
    <source>
        <dbReference type="ARBA" id="ARBA00023186"/>
    </source>
</evidence>
<dbReference type="GO" id="GO:0140662">
    <property type="term" value="F:ATP-dependent protein folding chaperone"/>
    <property type="evidence" value="ECO:0007669"/>
    <property type="project" value="InterPro"/>
</dbReference>
<organism evidence="6 7">
    <name type="scientific">Nannochloropsis salina CCMP1776</name>
    <dbReference type="NCBI Taxonomy" id="1027361"/>
    <lineage>
        <taxon>Eukaryota</taxon>
        <taxon>Sar</taxon>
        <taxon>Stramenopiles</taxon>
        <taxon>Ochrophyta</taxon>
        <taxon>Eustigmatophyceae</taxon>
        <taxon>Eustigmatales</taxon>
        <taxon>Monodopsidaceae</taxon>
        <taxon>Microchloropsis</taxon>
        <taxon>Microchloropsis salina</taxon>
    </lineage>
</organism>
<dbReference type="GO" id="GO:0016887">
    <property type="term" value="F:ATP hydrolysis activity"/>
    <property type="evidence" value="ECO:0007669"/>
    <property type="project" value="InterPro"/>
</dbReference>
<name>A0A4D9CSV9_9STRA</name>
<accession>A0A4D9CSV9</accession>
<sequence>MDRNDMVNNLGTVAKSGTANSIDALAKGQDLSLIGQFDDPRGNPLGRETEITLYLKDAAKEFAQTDTLEGLIKRYSKSLSFPIFLEKTIEEEVEMPKTMETNPPRPIVIELSRRTHEHGDNSDGVSDMAWLLYDTALRESGFTHDDVPKFTACVLLRSGLHLSNMDLHDEANIEMEEDGEDEDCVDEDGETIPTGTRLDLSQSTSADEL</sequence>
<proteinExistence type="inferred from homology"/>
<evidence type="ECO:0000256" key="3">
    <source>
        <dbReference type="ARBA" id="ARBA00022840"/>
    </source>
</evidence>
<keyword evidence="2" id="KW-0547">Nucleotide-binding</keyword>
<keyword evidence="7" id="KW-1185">Reference proteome</keyword>
<comment type="similarity">
    <text evidence="1">Belongs to the heat shock protein 90 family.</text>
</comment>
<dbReference type="PANTHER" id="PTHR11528">
    <property type="entry name" value="HEAT SHOCK PROTEIN 90 FAMILY MEMBER"/>
    <property type="match status" value="1"/>
</dbReference>
<dbReference type="AlphaFoldDB" id="A0A4D9CSV9"/>
<dbReference type="SUPFAM" id="SSF110942">
    <property type="entry name" value="HSP90 C-terminal domain"/>
    <property type="match status" value="1"/>
</dbReference>
<protein>
    <submittedName>
        <fullName evidence="6">Uncharacterized protein</fullName>
    </submittedName>
</protein>
<dbReference type="Gene3D" id="3.30.565.10">
    <property type="entry name" value="Histidine kinase-like ATPase, C-terminal domain"/>
    <property type="match status" value="2"/>
</dbReference>
<dbReference type="Gene3D" id="1.20.120.790">
    <property type="entry name" value="Heat shock protein 90, C-terminal domain"/>
    <property type="match status" value="1"/>
</dbReference>
<feature type="compositionally biased region" description="Acidic residues" evidence="5">
    <location>
        <begin position="176"/>
        <end position="190"/>
    </location>
</feature>
<reference evidence="6 7" key="1">
    <citation type="submission" date="2019-01" db="EMBL/GenBank/DDBJ databases">
        <title>Nuclear Genome Assembly of the Microalgal Biofuel strain Nannochloropsis salina CCMP1776.</title>
        <authorList>
            <person name="Hovde B."/>
        </authorList>
    </citation>
    <scope>NUCLEOTIDE SEQUENCE [LARGE SCALE GENOMIC DNA]</scope>
    <source>
        <strain evidence="6 7">CCMP1776</strain>
    </source>
</reference>
<dbReference type="GO" id="GO:0005524">
    <property type="term" value="F:ATP binding"/>
    <property type="evidence" value="ECO:0007669"/>
    <property type="project" value="UniProtKB-KW"/>
</dbReference>
<dbReference type="OrthoDB" id="28737at2759"/>
<dbReference type="Pfam" id="PF00183">
    <property type="entry name" value="HSP90"/>
    <property type="match status" value="1"/>
</dbReference>
<comment type="caution">
    <text evidence="6">The sequence shown here is derived from an EMBL/GenBank/DDBJ whole genome shotgun (WGS) entry which is preliminary data.</text>
</comment>
<dbReference type="SUPFAM" id="SSF55874">
    <property type="entry name" value="ATPase domain of HSP90 chaperone/DNA topoisomerase II/histidine kinase"/>
    <property type="match status" value="1"/>
</dbReference>
<evidence type="ECO:0000256" key="5">
    <source>
        <dbReference type="SAM" id="MobiDB-lite"/>
    </source>
</evidence>
<dbReference type="Proteomes" id="UP000355283">
    <property type="component" value="Unassembled WGS sequence"/>
</dbReference>
<gene>
    <name evidence="6" type="ORF">NSK_007547</name>
</gene>
<evidence type="ECO:0000256" key="1">
    <source>
        <dbReference type="ARBA" id="ARBA00008239"/>
    </source>
</evidence>